<dbReference type="EMBL" id="VEVO01000014">
    <property type="protein sequence ID" value="KAF0031258.1"/>
    <property type="molecule type" value="Genomic_DNA"/>
</dbReference>
<protein>
    <submittedName>
        <fullName evidence="1">Uncharacterized protein</fullName>
    </submittedName>
</protein>
<organism evidence="1 2">
    <name type="scientific">Scophthalmus maximus</name>
    <name type="common">Turbot</name>
    <name type="synonym">Psetta maxima</name>
    <dbReference type="NCBI Taxonomy" id="52904"/>
    <lineage>
        <taxon>Eukaryota</taxon>
        <taxon>Metazoa</taxon>
        <taxon>Chordata</taxon>
        <taxon>Craniata</taxon>
        <taxon>Vertebrata</taxon>
        <taxon>Euteleostomi</taxon>
        <taxon>Actinopterygii</taxon>
        <taxon>Neopterygii</taxon>
        <taxon>Teleostei</taxon>
        <taxon>Neoteleostei</taxon>
        <taxon>Acanthomorphata</taxon>
        <taxon>Carangaria</taxon>
        <taxon>Pleuronectiformes</taxon>
        <taxon>Pleuronectoidei</taxon>
        <taxon>Scophthalmidae</taxon>
        <taxon>Scophthalmus</taxon>
    </lineage>
</organism>
<evidence type="ECO:0000313" key="1">
    <source>
        <dbReference type="EMBL" id="KAF0031258.1"/>
    </source>
</evidence>
<dbReference type="Proteomes" id="UP000438429">
    <property type="component" value="Unassembled WGS sequence"/>
</dbReference>
<reference evidence="1 2" key="1">
    <citation type="submission" date="2019-06" db="EMBL/GenBank/DDBJ databases">
        <title>Draft genomes of female and male turbot (Scophthalmus maximus).</title>
        <authorList>
            <person name="Xu H."/>
            <person name="Xu X.-W."/>
            <person name="Shao C."/>
            <person name="Chen S."/>
        </authorList>
    </citation>
    <scope>NUCLEOTIDE SEQUENCE [LARGE SCALE GENOMIC DNA]</scope>
    <source>
        <strain evidence="1">Ysfricsl-2016a</strain>
        <tissue evidence="1">Blood</tissue>
    </source>
</reference>
<comment type="caution">
    <text evidence="1">The sequence shown here is derived from an EMBL/GenBank/DDBJ whole genome shotgun (WGS) entry which is preliminary data.</text>
</comment>
<sequence>MIKARLQWCVHTQRNCAMKLKGCQNSEMLKCGESQGAVRSTSRTNTRIFAGCVYATDPAARVPEYEGTGVRGYRSTRLPEYEATGVRGYRSTRVPEYEGTGVRGTASAVYR</sequence>
<accession>A0A6A4SGA7</accession>
<evidence type="ECO:0000313" key="2">
    <source>
        <dbReference type="Proteomes" id="UP000438429"/>
    </source>
</evidence>
<proteinExistence type="predicted"/>
<dbReference type="AlphaFoldDB" id="A0A6A4SGA7"/>
<name>A0A6A4SGA7_SCOMX</name>
<gene>
    <name evidence="1" type="ORF">F2P81_015813</name>
</gene>